<accession>A0A645EEN8</accession>
<reference evidence="1" key="1">
    <citation type="submission" date="2019-08" db="EMBL/GenBank/DDBJ databases">
        <authorList>
            <person name="Kucharzyk K."/>
            <person name="Murdoch R.W."/>
            <person name="Higgins S."/>
            <person name="Loffler F."/>
        </authorList>
    </citation>
    <scope>NUCLEOTIDE SEQUENCE</scope>
</reference>
<sequence length="233" mass="27173">MIVEAIQHQDQPPLLLFSSSISVYGDRIQDYWIRVGDPLKPSRGDYYAELKIQCEQLIQAASIPYVIFRLTGIMGYPTADPLMFHMPLDTHLEFASNCDTGFALAKAVQHRQELEGRIFNLGGGEGFRITYRSFIKNMLSIYGLNPCYLRQECFATKNFHCGYYADSDELNDILHFQRDNLDSYYARTLLATARPVYLINRLFGWLILRYLQHHSDPYQALRHHDQDLIDRFY</sequence>
<dbReference type="InterPro" id="IPR036291">
    <property type="entry name" value="NAD(P)-bd_dom_sf"/>
</dbReference>
<dbReference type="SUPFAM" id="SSF51735">
    <property type="entry name" value="NAD(P)-binding Rossmann-fold domains"/>
    <property type="match status" value="1"/>
</dbReference>
<dbReference type="Gene3D" id="3.40.50.720">
    <property type="entry name" value="NAD(P)-binding Rossmann-like Domain"/>
    <property type="match status" value="1"/>
</dbReference>
<evidence type="ECO:0000313" key="1">
    <source>
        <dbReference type="EMBL" id="MPM99588.1"/>
    </source>
</evidence>
<evidence type="ECO:0008006" key="2">
    <source>
        <dbReference type="Google" id="ProtNLM"/>
    </source>
</evidence>
<dbReference type="EMBL" id="VSSQ01045675">
    <property type="protein sequence ID" value="MPM99588.1"/>
    <property type="molecule type" value="Genomic_DNA"/>
</dbReference>
<comment type="caution">
    <text evidence="1">The sequence shown here is derived from an EMBL/GenBank/DDBJ whole genome shotgun (WGS) entry which is preliminary data.</text>
</comment>
<dbReference type="AlphaFoldDB" id="A0A645EEN8"/>
<gene>
    <name evidence="1" type="ORF">SDC9_146780</name>
</gene>
<proteinExistence type="predicted"/>
<organism evidence="1">
    <name type="scientific">bioreactor metagenome</name>
    <dbReference type="NCBI Taxonomy" id="1076179"/>
    <lineage>
        <taxon>unclassified sequences</taxon>
        <taxon>metagenomes</taxon>
        <taxon>ecological metagenomes</taxon>
    </lineage>
</organism>
<name>A0A645EEN8_9ZZZZ</name>
<protein>
    <recommendedName>
        <fullName evidence="2">NAD-dependent epimerase/dehydratase domain-containing protein</fullName>
    </recommendedName>
</protein>